<dbReference type="PANTHER" id="PTHR11132">
    <property type="entry name" value="SOLUTE CARRIER FAMILY 35"/>
    <property type="match status" value="1"/>
</dbReference>
<dbReference type="InterPro" id="IPR050186">
    <property type="entry name" value="TPT_transporter"/>
</dbReference>
<dbReference type="GO" id="GO:0015297">
    <property type="term" value="F:antiporter activity"/>
    <property type="evidence" value="ECO:0000318"/>
    <property type="project" value="GO_Central"/>
</dbReference>
<protein>
    <submittedName>
        <fullName evidence="6">Probable sugar phosphate/phosphate translocator At4g32390</fullName>
    </submittedName>
</protein>
<comment type="subcellular location">
    <subcellularLocation>
        <location evidence="1">Membrane</location>
        <topology evidence="1">Multi-pass membrane protein</topology>
    </subcellularLocation>
</comment>
<keyword evidence="5" id="KW-1185">Reference proteome</keyword>
<dbReference type="AlphaFoldDB" id="A0A1U7ZUU8"/>
<dbReference type="Proteomes" id="UP000189703">
    <property type="component" value="Unplaced"/>
</dbReference>
<keyword evidence="2" id="KW-0812">Transmembrane</keyword>
<dbReference type="GO" id="GO:0055085">
    <property type="term" value="P:transmembrane transport"/>
    <property type="evidence" value="ECO:0000318"/>
    <property type="project" value="GO_Central"/>
</dbReference>
<keyword evidence="3" id="KW-1133">Transmembrane helix</keyword>
<evidence type="ECO:0000256" key="2">
    <source>
        <dbReference type="ARBA" id="ARBA00022692"/>
    </source>
</evidence>
<evidence type="ECO:0000256" key="4">
    <source>
        <dbReference type="ARBA" id="ARBA00023136"/>
    </source>
</evidence>
<dbReference type="GO" id="GO:0005794">
    <property type="term" value="C:Golgi apparatus"/>
    <property type="evidence" value="ECO:0000318"/>
    <property type="project" value="GO_Central"/>
</dbReference>
<gene>
    <name evidence="6" type="primary">LOC104596460</name>
</gene>
<organism evidence="5 6">
    <name type="scientific">Nelumbo nucifera</name>
    <name type="common">Sacred lotus</name>
    <dbReference type="NCBI Taxonomy" id="4432"/>
    <lineage>
        <taxon>Eukaryota</taxon>
        <taxon>Viridiplantae</taxon>
        <taxon>Streptophyta</taxon>
        <taxon>Embryophyta</taxon>
        <taxon>Tracheophyta</taxon>
        <taxon>Spermatophyta</taxon>
        <taxon>Magnoliopsida</taxon>
        <taxon>Proteales</taxon>
        <taxon>Nelumbonaceae</taxon>
        <taxon>Nelumbo</taxon>
    </lineage>
</organism>
<keyword evidence="4" id="KW-0472">Membrane</keyword>
<accession>A0A1U7ZUU8</accession>
<sequence>MSVTSDKLSSLINSIELSINPIPLSISIPARLQLQQPESPKMGLNSNTVDKVLLSYDHITIWIFLSFTVIIYNKYILDPELHNWPFPISLAMVHMSVCSILAFLLVRVFQLVDSVSMPRDIYVSSVMPIAALYSLSLCFSNSSYIYLSLSFIQMLKALLPVAVYSISISLNKEAFSSHVMANMIVVSVGVAIAAYGEAHFSTWGVYLQLSAIALEATRLVLTQALLTSKGINLNPITSLFYVAPCCLAFLSIPWFYVEFPLLTESSSLLLDFPILLSNSFCAAALNLAVFLLLAGESSALAMNVASVVKDWLLIAFSWL</sequence>
<dbReference type="Pfam" id="PF03151">
    <property type="entry name" value="TPT"/>
    <property type="match status" value="1"/>
</dbReference>
<dbReference type="OrthoDB" id="6418713at2759"/>
<evidence type="ECO:0000313" key="5">
    <source>
        <dbReference type="Proteomes" id="UP000189703"/>
    </source>
</evidence>
<dbReference type="GO" id="GO:0016020">
    <property type="term" value="C:membrane"/>
    <property type="evidence" value="ECO:0007669"/>
    <property type="project" value="UniProtKB-SubCell"/>
</dbReference>
<dbReference type="KEGG" id="nnu:104596460"/>
<dbReference type="RefSeq" id="XP_010255940.2">
    <property type="nucleotide sequence ID" value="XM_010257638.2"/>
</dbReference>
<proteinExistence type="predicted"/>
<name>A0A1U7ZUU8_NELNU</name>
<dbReference type="InterPro" id="IPR004853">
    <property type="entry name" value="Sugar_P_trans_dom"/>
</dbReference>
<evidence type="ECO:0000256" key="3">
    <source>
        <dbReference type="ARBA" id="ARBA00022989"/>
    </source>
</evidence>
<dbReference type="GeneID" id="104596460"/>
<evidence type="ECO:0000256" key="1">
    <source>
        <dbReference type="ARBA" id="ARBA00004141"/>
    </source>
</evidence>
<reference evidence="6" key="1">
    <citation type="submission" date="2025-08" db="UniProtKB">
        <authorList>
            <consortium name="RefSeq"/>
        </authorList>
    </citation>
    <scope>IDENTIFICATION</scope>
</reference>
<evidence type="ECO:0000313" key="6">
    <source>
        <dbReference type="RefSeq" id="XP_010255940.2"/>
    </source>
</evidence>
<dbReference type="eggNOG" id="KOG1441">
    <property type="taxonomic scope" value="Eukaryota"/>
</dbReference>